<feature type="compositionally biased region" description="Polar residues" evidence="2">
    <location>
        <begin position="1"/>
        <end position="10"/>
    </location>
</feature>
<dbReference type="PANTHER" id="PTHR43215:SF14">
    <property type="entry name" value="RADIAL SPOKE HEAD 1 HOMOLOG"/>
    <property type="match status" value="1"/>
</dbReference>
<dbReference type="InterPro" id="IPR003409">
    <property type="entry name" value="MORN"/>
</dbReference>
<proteinExistence type="predicted"/>
<reference evidence="3" key="1">
    <citation type="submission" date="2021-01" db="EMBL/GenBank/DDBJ databases">
        <authorList>
            <person name="Corre E."/>
            <person name="Pelletier E."/>
            <person name="Niang G."/>
            <person name="Scheremetjew M."/>
            <person name="Finn R."/>
            <person name="Kale V."/>
            <person name="Holt S."/>
            <person name="Cochrane G."/>
            <person name="Meng A."/>
            <person name="Brown T."/>
            <person name="Cohen L."/>
        </authorList>
    </citation>
    <scope>NUCLEOTIDE SEQUENCE</scope>
    <source>
        <strain evidence="3">Clade-D-RCC2572</strain>
    </source>
</reference>
<gene>
    <name evidence="3" type="ORF">OMED0929_LOCUS7000</name>
</gene>
<evidence type="ECO:0000256" key="1">
    <source>
        <dbReference type="ARBA" id="ARBA00022737"/>
    </source>
</evidence>
<keyword evidence="1" id="KW-0677">Repeat</keyword>
<evidence type="ECO:0000256" key="2">
    <source>
        <dbReference type="SAM" id="MobiDB-lite"/>
    </source>
</evidence>
<accession>A0A7S0KRK8</accession>
<protein>
    <submittedName>
        <fullName evidence="3">Uncharacterized protein</fullName>
    </submittedName>
</protein>
<feature type="region of interest" description="Disordered" evidence="2">
    <location>
        <begin position="579"/>
        <end position="629"/>
    </location>
</feature>
<dbReference type="EMBL" id="HBEW01008298">
    <property type="protein sequence ID" value="CAD8588496.1"/>
    <property type="molecule type" value="Transcribed_RNA"/>
</dbReference>
<feature type="region of interest" description="Disordered" evidence="2">
    <location>
        <begin position="1"/>
        <end position="21"/>
    </location>
</feature>
<dbReference type="AlphaFoldDB" id="A0A7S0KRK8"/>
<dbReference type="SUPFAM" id="SSF82185">
    <property type="entry name" value="Histone H3 K4-specific methyltransferase SET7/9 N-terminal domain"/>
    <property type="match status" value="1"/>
</dbReference>
<dbReference type="Pfam" id="PF02493">
    <property type="entry name" value="MORN"/>
    <property type="match status" value="3"/>
</dbReference>
<dbReference type="SMART" id="SM00698">
    <property type="entry name" value="MORN"/>
    <property type="match status" value="2"/>
</dbReference>
<organism evidence="3">
    <name type="scientific">Ostreococcus mediterraneus</name>
    <dbReference type="NCBI Taxonomy" id="1486918"/>
    <lineage>
        <taxon>Eukaryota</taxon>
        <taxon>Viridiplantae</taxon>
        <taxon>Chlorophyta</taxon>
        <taxon>Mamiellophyceae</taxon>
        <taxon>Mamiellales</taxon>
        <taxon>Bathycoccaceae</taxon>
        <taxon>Ostreococcus</taxon>
    </lineage>
</organism>
<evidence type="ECO:0000313" key="3">
    <source>
        <dbReference type="EMBL" id="CAD8588496.1"/>
    </source>
</evidence>
<dbReference type="Gene3D" id="3.40.50.1440">
    <property type="entry name" value="Tubulin/FtsZ, GTPase domain"/>
    <property type="match status" value="1"/>
</dbReference>
<name>A0A7S0KRK8_9CHLO</name>
<sequence>MTSGKVSSSPVTSARRARVGTRARGRLMRVKDLKQPSTSIRVVVVARASRDAADAFDRIGDGGAHVAVIGVGTRGNALVDAMIASRALPRAEYWALNADVATLERSSAPNRWRLPPQNTEVTAKSVFENATSAASAVLGLVGKASGETPRCVVVACAGGEASESGTAFVRAIADEKNSKAKKKFFGFKGGARAPEGAIMIAGVVEPFAFEGKRKDAACKEFLSACSSPGTCDIVLTVSQTELINNGESQMSVQDATSIADTSLLFSLLSSCDASRSNCWDSFRDGDARDLEAWTPQDDKNSLRTTVNKVMSKRGGGCGVAHAGRGVAEVPTYGSADEATASAARAAIGVAAQQSPFLAPGRFDTAYLVMCTVNYGGPTLGPLARETISNTLREITNAEQFIALPKADKRGTTEIEVTLACVTDAETAGLPAPESKIVPFVEADKPKVNAMLFVPGYTEENDAEPAKRKTQKLSPEDLKKFGFGDPKEMVEQLKATRAAVNGTSTASAVVVAPSPAPVAAREESHVVFSFGENASASTPSTETKTRIRVPLPRDFNSQQVAVRISEPKLDSTGNVVGFRAVDAKGESSSEPEESSSKPERGGIFGWRPNKSQNKKEEKSNLSRRAAGMLEKDRVGADRTIMRMEFANMSVYEGECHAGKREGEGRQVFADGDCYEGKWHNGKPDGKGRLSYKNGGYFEGVFNAGTPNGPGTLSRTNGELFTGEFVDGEFVGGDE</sequence>
<dbReference type="Gene3D" id="2.20.110.10">
    <property type="entry name" value="Histone H3 K4-specific methyltransferase SET7/9 N-terminal domain"/>
    <property type="match status" value="2"/>
</dbReference>
<dbReference type="PANTHER" id="PTHR43215">
    <property type="entry name" value="RADIAL SPOKE HEAD 1 HOMOLOG"/>
    <property type="match status" value="1"/>
</dbReference>
<dbReference type="GO" id="GO:0016020">
    <property type="term" value="C:membrane"/>
    <property type="evidence" value="ECO:0007669"/>
    <property type="project" value="UniProtKB-ARBA"/>
</dbReference>
<dbReference type="SUPFAM" id="SSF52490">
    <property type="entry name" value="Tubulin nucleotide-binding domain-like"/>
    <property type="match status" value="1"/>
</dbReference>
<dbReference type="InterPro" id="IPR036525">
    <property type="entry name" value="Tubulin/FtsZ_GTPase_sf"/>
</dbReference>